<dbReference type="InterPro" id="IPR051783">
    <property type="entry name" value="NAD(P)-dependent_oxidoreduct"/>
</dbReference>
<sequence>MKVLVIGGTGYVGSAAVRRLRAAGHTPVVLVRNAANAPAGVESRVGDLRDPASLRAAITDDLDAVVHAATPTGDWRADEVALDTLVGALAGRALLYVSGVWVLGSTVEPVDDSAPARPIRIVEGRDSLETIVQSARDLRGIVVRPGIVHGAGGGIPAMMVDWARATGAGRFVGEPGVRWPMVHVDDLADLVVLALESAEPGAVLHGIAESAVPVDELARAADIAVGGTGQAKAWPEVEAATELGAEFAEALALHQEVVATAARELGWTPIRPDAVADLREGSYAARTPRDKIVVQPADGAERTVDIDAIVELVRRVEVAQQTEDVTACPAPSSSTACGPPPTASGSSGRTRSQPSPVRCSRARCASPPRPTTSSTSSSCATTSPW</sequence>
<comment type="caution">
    <text evidence="3">The sequence shown here is derived from an EMBL/GenBank/DDBJ whole genome shotgun (WGS) entry which is preliminary data.</text>
</comment>
<accession>A0A853C6Y1</accession>
<evidence type="ECO:0000313" key="3">
    <source>
        <dbReference type="EMBL" id="NYJ03625.1"/>
    </source>
</evidence>
<evidence type="ECO:0000259" key="2">
    <source>
        <dbReference type="Pfam" id="PF01370"/>
    </source>
</evidence>
<dbReference type="Gene3D" id="3.40.50.720">
    <property type="entry name" value="NAD(P)-binding Rossmann-like Domain"/>
    <property type="match status" value="1"/>
</dbReference>
<dbReference type="PANTHER" id="PTHR48079:SF6">
    <property type="entry name" value="NAD(P)-BINDING DOMAIN-CONTAINING PROTEIN-RELATED"/>
    <property type="match status" value="1"/>
</dbReference>
<dbReference type="GO" id="GO:0005737">
    <property type="term" value="C:cytoplasm"/>
    <property type="evidence" value="ECO:0007669"/>
    <property type="project" value="TreeGrafter"/>
</dbReference>
<feature type="region of interest" description="Disordered" evidence="1">
    <location>
        <begin position="322"/>
        <end position="385"/>
    </location>
</feature>
<gene>
    <name evidence="3" type="ORF">HNR19_004323</name>
</gene>
<dbReference type="PANTHER" id="PTHR48079">
    <property type="entry name" value="PROTEIN YEEZ"/>
    <property type="match status" value="1"/>
</dbReference>
<feature type="compositionally biased region" description="Low complexity" evidence="1">
    <location>
        <begin position="363"/>
        <end position="385"/>
    </location>
</feature>
<reference evidence="3 4" key="1">
    <citation type="submission" date="2020-07" db="EMBL/GenBank/DDBJ databases">
        <title>Sequencing the genomes of 1000 actinobacteria strains.</title>
        <authorList>
            <person name="Klenk H.-P."/>
        </authorList>
    </citation>
    <scope>NUCLEOTIDE SEQUENCE [LARGE SCALE GENOMIC DNA]</scope>
    <source>
        <strain evidence="3 4">DSM 103833</strain>
    </source>
</reference>
<feature type="compositionally biased region" description="Polar residues" evidence="1">
    <location>
        <begin position="343"/>
        <end position="355"/>
    </location>
</feature>
<dbReference type="InterPro" id="IPR001509">
    <property type="entry name" value="Epimerase_deHydtase"/>
</dbReference>
<dbReference type="InterPro" id="IPR036291">
    <property type="entry name" value="NAD(P)-bd_dom_sf"/>
</dbReference>
<name>A0A853C6Y1_9ACTN</name>
<keyword evidence="4" id="KW-1185">Reference proteome</keyword>
<dbReference type="GO" id="GO:0004029">
    <property type="term" value="F:aldehyde dehydrogenase (NAD+) activity"/>
    <property type="evidence" value="ECO:0007669"/>
    <property type="project" value="TreeGrafter"/>
</dbReference>
<organism evidence="3 4">
    <name type="scientific">Nocardioides thalensis</name>
    <dbReference type="NCBI Taxonomy" id="1914755"/>
    <lineage>
        <taxon>Bacteria</taxon>
        <taxon>Bacillati</taxon>
        <taxon>Actinomycetota</taxon>
        <taxon>Actinomycetes</taxon>
        <taxon>Propionibacteriales</taxon>
        <taxon>Nocardioidaceae</taxon>
        <taxon>Nocardioides</taxon>
    </lineage>
</organism>
<protein>
    <submittedName>
        <fullName evidence="3">Nucleoside-diphosphate-sugar epimerase</fullName>
    </submittedName>
</protein>
<dbReference type="Pfam" id="PF01370">
    <property type="entry name" value="Epimerase"/>
    <property type="match status" value="1"/>
</dbReference>
<dbReference type="Proteomes" id="UP000530424">
    <property type="component" value="Unassembled WGS sequence"/>
</dbReference>
<proteinExistence type="predicted"/>
<evidence type="ECO:0000256" key="1">
    <source>
        <dbReference type="SAM" id="MobiDB-lite"/>
    </source>
</evidence>
<dbReference type="SUPFAM" id="SSF51735">
    <property type="entry name" value="NAD(P)-binding Rossmann-fold domains"/>
    <property type="match status" value="1"/>
</dbReference>
<feature type="domain" description="NAD-dependent epimerase/dehydratase" evidence="2">
    <location>
        <begin position="3"/>
        <end position="78"/>
    </location>
</feature>
<evidence type="ECO:0000313" key="4">
    <source>
        <dbReference type="Proteomes" id="UP000530424"/>
    </source>
</evidence>
<dbReference type="AlphaFoldDB" id="A0A853C6Y1"/>
<dbReference type="EMBL" id="JACCFP010000001">
    <property type="protein sequence ID" value="NYJ03625.1"/>
    <property type="molecule type" value="Genomic_DNA"/>
</dbReference>